<proteinExistence type="predicted"/>
<dbReference type="Gene3D" id="2.130.10.10">
    <property type="entry name" value="YVTN repeat-like/Quinoprotein amine dehydrogenase"/>
    <property type="match status" value="1"/>
</dbReference>
<gene>
    <name evidence="1" type="ORF">ACFOY2_37315</name>
</gene>
<accession>A0ABV8GJ99</accession>
<dbReference type="PANTHER" id="PTHR19879:SF9">
    <property type="entry name" value="TRANSCRIPTION INITIATION FACTOR TFIID SUBUNIT 5"/>
    <property type="match status" value="1"/>
</dbReference>
<organism evidence="1 2">
    <name type="scientific">Nonomuraea purpurea</name>
    <dbReference type="NCBI Taxonomy" id="1849276"/>
    <lineage>
        <taxon>Bacteria</taxon>
        <taxon>Bacillati</taxon>
        <taxon>Actinomycetota</taxon>
        <taxon>Actinomycetes</taxon>
        <taxon>Streptosporangiales</taxon>
        <taxon>Streptosporangiaceae</taxon>
        <taxon>Nonomuraea</taxon>
    </lineage>
</organism>
<keyword evidence="2" id="KW-1185">Reference proteome</keyword>
<protein>
    <submittedName>
        <fullName evidence="1">WD40 repeat domain-containing protein</fullName>
    </submittedName>
</protein>
<reference evidence="2" key="1">
    <citation type="journal article" date="2019" name="Int. J. Syst. Evol. Microbiol.">
        <title>The Global Catalogue of Microorganisms (GCM) 10K type strain sequencing project: providing services to taxonomists for standard genome sequencing and annotation.</title>
        <authorList>
            <consortium name="The Broad Institute Genomics Platform"/>
            <consortium name="The Broad Institute Genome Sequencing Center for Infectious Disease"/>
            <person name="Wu L."/>
            <person name="Ma J."/>
        </authorList>
    </citation>
    <scope>NUCLEOTIDE SEQUENCE [LARGE SCALE GENOMIC DNA]</scope>
    <source>
        <strain evidence="2">TBRC 1276</strain>
    </source>
</reference>
<name>A0ABV8GJ99_9ACTN</name>
<comment type="caution">
    <text evidence="1">The sequence shown here is derived from an EMBL/GenBank/DDBJ whole genome shotgun (WGS) entry which is preliminary data.</text>
</comment>
<dbReference type="PANTHER" id="PTHR19879">
    <property type="entry name" value="TRANSCRIPTION INITIATION FACTOR TFIID"/>
    <property type="match status" value="1"/>
</dbReference>
<dbReference type="InterPro" id="IPR015943">
    <property type="entry name" value="WD40/YVTN_repeat-like_dom_sf"/>
</dbReference>
<dbReference type="RefSeq" id="WP_379532826.1">
    <property type="nucleotide sequence ID" value="NZ_JBHSBI010000024.1"/>
</dbReference>
<evidence type="ECO:0000313" key="2">
    <source>
        <dbReference type="Proteomes" id="UP001595851"/>
    </source>
</evidence>
<dbReference type="SUPFAM" id="SSF82171">
    <property type="entry name" value="DPP6 N-terminal domain-like"/>
    <property type="match status" value="1"/>
</dbReference>
<dbReference type="EMBL" id="JBHSBI010000024">
    <property type="protein sequence ID" value="MFC4012938.1"/>
    <property type="molecule type" value="Genomic_DNA"/>
</dbReference>
<evidence type="ECO:0000313" key="1">
    <source>
        <dbReference type="EMBL" id="MFC4012938.1"/>
    </source>
</evidence>
<sequence>MSTDIYGVRVLAVHPDELRIRFRIFAVYYDTAGQTYDPVPDDPSFFFSLLWEQGPLYELIDVNTRLDGEWVDANTRRFVSRVERLATRNHPPTPEQWKDLHDFYYDRDGGWKDEDLLVQFDYDVYVTDRRWIESFDEDEAWGTTAFPYNADVWTAEDAPYIPDLAEPVFTVSPFDVTKGEVEYDNVSGAEFSDDGRYLGVCSDKGLVWVYDTTDWSQVVHLSTGEDWIVPLMAWVPGEPVITLKNYCSEPDEDDRTQWAYDVDARAEVEAPFQPGRVRSRDGGYWTGNYGNKDGGSDICAPGRPPIPSSVAGGDWDPIQCESFAGDGSRLFLGAQENLYVLDPATGQITDKVMDASKRLFQLAASPDGAYLAVGSFTRKLPYVNIRGDKRPHELCVWRTSDMKIIMGRQLTTWVEAMAWSADGQWLAVTMEPTADGLSFSGKSQLVVYRMGPSQPPFPVE</sequence>
<dbReference type="Proteomes" id="UP001595851">
    <property type="component" value="Unassembled WGS sequence"/>
</dbReference>